<evidence type="ECO:0000313" key="2">
    <source>
        <dbReference type="EMBL" id="KAJ7321346.1"/>
    </source>
</evidence>
<sequence length="285" mass="33064">MRERRSRKDKRARALYGRWSGWYSRPSSLCRPHTGGMQKKWVSISTSRARTPRAFAHLRLRPSPRLGHCRDWARPRPSQRRIHRLSTPRHRRPSHPRPPRPHTRRGLPLPHPPRRPRSSPSVSRAWACRCLAPKHRSPTRAGARSSARRAAERVRGSGGWDMAEAREGYVYGYVGWVHGGWVWVWVCKRWWERGHGILWRRYQRVCGRRHEQQRGCVAASGIGSASTSRRTKSSSLRVGGMSCRTVRHMVRAGRRRMTMWMSLAIQMSIIPHAQGSFTRQHAAAR</sequence>
<accession>A0AAD6ZG34</accession>
<feature type="region of interest" description="Disordered" evidence="1">
    <location>
        <begin position="66"/>
        <end position="121"/>
    </location>
</feature>
<dbReference type="EMBL" id="JARIHO010000051">
    <property type="protein sequence ID" value="KAJ7321346.1"/>
    <property type="molecule type" value="Genomic_DNA"/>
</dbReference>
<feature type="region of interest" description="Disordered" evidence="1">
    <location>
        <begin position="136"/>
        <end position="157"/>
    </location>
</feature>
<name>A0AAD6ZG34_9AGAR</name>
<evidence type="ECO:0000256" key="1">
    <source>
        <dbReference type="SAM" id="MobiDB-lite"/>
    </source>
</evidence>
<organism evidence="2 3">
    <name type="scientific">Mycena albidolilacea</name>
    <dbReference type="NCBI Taxonomy" id="1033008"/>
    <lineage>
        <taxon>Eukaryota</taxon>
        <taxon>Fungi</taxon>
        <taxon>Dikarya</taxon>
        <taxon>Basidiomycota</taxon>
        <taxon>Agaricomycotina</taxon>
        <taxon>Agaricomycetes</taxon>
        <taxon>Agaricomycetidae</taxon>
        <taxon>Agaricales</taxon>
        <taxon>Marasmiineae</taxon>
        <taxon>Mycenaceae</taxon>
        <taxon>Mycena</taxon>
    </lineage>
</organism>
<comment type="caution">
    <text evidence="2">The sequence shown here is derived from an EMBL/GenBank/DDBJ whole genome shotgun (WGS) entry which is preliminary data.</text>
</comment>
<evidence type="ECO:0000313" key="3">
    <source>
        <dbReference type="Proteomes" id="UP001218218"/>
    </source>
</evidence>
<dbReference type="Proteomes" id="UP001218218">
    <property type="component" value="Unassembled WGS sequence"/>
</dbReference>
<reference evidence="2" key="1">
    <citation type="submission" date="2023-03" db="EMBL/GenBank/DDBJ databases">
        <title>Massive genome expansion in bonnet fungi (Mycena s.s.) driven by repeated elements and novel gene families across ecological guilds.</title>
        <authorList>
            <consortium name="Lawrence Berkeley National Laboratory"/>
            <person name="Harder C.B."/>
            <person name="Miyauchi S."/>
            <person name="Viragh M."/>
            <person name="Kuo A."/>
            <person name="Thoen E."/>
            <person name="Andreopoulos B."/>
            <person name="Lu D."/>
            <person name="Skrede I."/>
            <person name="Drula E."/>
            <person name="Henrissat B."/>
            <person name="Morin E."/>
            <person name="Kohler A."/>
            <person name="Barry K."/>
            <person name="LaButti K."/>
            <person name="Morin E."/>
            <person name="Salamov A."/>
            <person name="Lipzen A."/>
            <person name="Mereny Z."/>
            <person name="Hegedus B."/>
            <person name="Baldrian P."/>
            <person name="Stursova M."/>
            <person name="Weitz H."/>
            <person name="Taylor A."/>
            <person name="Grigoriev I.V."/>
            <person name="Nagy L.G."/>
            <person name="Martin F."/>
            <person name="Kauserud H."/>
        </authorList>
    </citation>
    <scope>NUCLEOTIDE SEQUENCE</scope>
    <source>
        <strain evidence="2">CBHHK002</strain>
    </source>
</reference>
<keyword evidence="3" id="KW-1185">Reference proteome</keyword>
<dbReference type="AlphaFoldDB" id="A0AAD6ZG34"/>
<gene>
    <name evidence="2" type="ORF">DFH08DRAFT_384306</name>
</gene>
<protein>
    <submittedName>
        <fullName evidence="2">Uncharacterized protein</fullName>
    </submittedName>
</protein>
<feature type="compositionally biased region" description="Basic residues" evidence="1">
    <location>
        <begin position="77"/>
        <end position="105"/>
    </location>
</feature>
<proteinExistence type="predicted"/>